<protein>
    <submittedName>
        <fullName evidence="1">Uncharacterized protein</fullName>
    </submittedName>
</protein>
<dbReference type="Proteomes" id="UP000325313">
    <property type="component" value="Unassembled WGS sequence"/>
</dbReference>
<evidence type="ECO:0000313" key="1">
    <source>
        <dbReference type="EMBL" id="KAA1079452.1"/>
    </source>
</evidence>
<comment type="caution">
    <text evidence="1">The sequence shown here is derived from an EMBL/GenBank/DDBJ whole genome shotgun (WGS) entry which is preliminary data.</text>
</comment>
<dbReference type="AlphaFoldDB" id="A0A5B0MSC3"/>
<reference evidence="4 5" key="1">
    <citation type="submission" date="2019-05" db="EMBL/GenBank/DDBJ databases">
        <title>Emergence of the Ug99 lineage of the wheat stem rust pathogen through somatic hybridization.</title>
        <authorList>
            <person name="Li F."/>
            <person name="Upadhyaya N.M."/>
            <person name="Sperschneider J."/>
            <person name="Matny O."/>
            <person name="Nguyen-Phuc H."/>
            <person name="Mago R."/>
            <person name="Raley C."/>
            <person name="Miller M.E."/>
            <person name="Silverstein K.A.T."/>
            <person name="Henningsen E."/>
            <person name="Hirsch C.D."/>
            <person name="Visser B."/>
            <person name="Pretorius Z.A."/>
            <person name="Steffenson B.J."/>
            <person name="Schwessinger B."/>
            <person name="Dodds P.N."/>
            <person name="Figueroa M."/>
        </authorList>
    </citation>
    <scope>NUCLEOTIDE SEQUENCE [LARGE SCALE GENOMIC DNA]</scope>
    <source>
        <strain evidence="1">21-0</strain>
        <strain evidence="3 5">Ug99</strain>
    </source>
</reference>
<accession>A0A5B0MSC3</accession>
<gene>
    <name evidence="2" type="ORF">PGT21_009962</name>
    <name evidence="1" type="ORF">PGT21_011935</name>
    <name evidence="3" type="ORF">PGTUg99_009577</name>
</gene>
<organism evidence="1 4">
    <name type="scientific">Puccinia graminis f. sp. tritici</name>
    <dbReference type="NCBI Taxonomy" id="56615"/>
    <lineage>
        <taxon>Eukaryota</taxon>
        <taxon>Fungi</taxon>
        <taxon>Dikarya</taxon>
        <taxon>Basidiomycota</taxon>
        <taxon>Pucciniomycotina</taxon>
        <taxon>Pucciniomycetes</taxon>
        <taxon>Pucciniales</taxon>
        <taxon>Pucciniaceae</taxon>
        <taxon>Puccinia</taxon>
    </lineage>
</organism>
<name>A0A5B0MSC3_PUCGR</name>
<keyword evidence="4" id="KW-1185">Reference proteome</keyword>
<dbReference type="EMBL" id="VDEP01000071">
    <property type="protein sequence ID" value="KAA1133433.1"/>
    <property type="molecule type" value="Genomic_DNA"/>
</dbReference>
<dbReference type="Proteomes" id="UP000324748">
    <property type="component" value="Unassembled WGS sequence"/>
</dbReference>
<evidence type="ECO:0000313" key="2">
    <source>
        <dbReference type="EMBL" id="KAA1082668.1"/>
    </source>
</evidence>
<proteinExistence type="predicted"/>
<evidence type="ECO:0000313" key="4">
    <source>
        <dbReference type="Proteomes" id="UP000324748"/>
    </source>
</evidence>
<dbReference type="OrthoDB" id="2513802at2759"/>
<evidence type="ECO:0000313" key="5">
    <source>
        <dbReference type="Proteomes" id="UP000325313"/>
    </source>
</evidence>
<dbReference type="EMBL" id="VSWC01000132">
    <property type="protein sequence ID" value="KAA1079452.1"/>
    <property type="molecule type" value="Genomic_DNA"/>
</dbReference>
<dbReference type="EMBL" id="VSWC01000119">
    <property type="protein sequence ID" value="KAA1082668.1"/>
    <property type="molecule type" value="Genomic_DNA"/>
</dbReference>
<sequence>MSVSSIYLCNPLFNCLIVSMNHATLLTFLSYDAKLTAEGSEYKPPIDAKLLAPYECRRKPLILQNWEDLQVDGYIRFYPYGIELNIAVSSQDTCFTYR</sequence>
<evidence type="ECO:0000313" key="3">
    <source>
        <dbReference type="EMBL" id="KAA1133433.1"/>
    </source>
</evidence>